<sequence length="290" mass="31225">MTENRSQVANSLEPWLELKNKVVMVTGASSGLGREFCLDLAKAGCRIIAAARRVDRLQSLCNEINNRLVSMSSNQLGQGRLRAVSVELDVSASGPTIDAAVEKAWGAFGRIDALINNAGVRGSVKTPLDLSEDEWDDVIKTNLKGTWLVSKYVCRRMSDAQQGGSVINISSTAGLNRGHLSGCLVYAASKAAVNVITKVMAMELGVYKIRVNSISPGIFKSEITQGVMEKDWLKTVAFRTIPLRTHGTSDPALTSLARYLIDDCSEYVTGNIFIVEAGATLPGVPIFSCL</sequence>
<comment type="similarity">
    <text evidence="1">Belongs to the short-chain dehydrogenases/reductases (SDR) family.</text>
</comment>
<dbReference type="Proteomes" id="UP000231279">
    <property type="component" value="Unassembled WGS sequence"/>
</dbReference>
<dbReference type="SUPFAM" id="SSF51735">
    <property type="entry name" value="NAD(P)-binding Rossmann-fold domains"/>
    <property type="match status" value="1"/>
</dbReference>
<organism evidence="2 3">
    <name type="scientific">Handroanthus impetiginosus</name>
    <dbReference type="NCBI Taxonomy" id="429701"/>
    <lineage>
        <taxon>Eukaryota</taxon>
        <taxon>Viridiplantae</taxon>
        <taxon>Streptophyta</taxon>
        <taxon>Embryophyta</taxon>
        <taxon>Tracheophyta</taxon>
        <taxon>Spermatophyta</taxon>
        <taxon>Magnoliopsida</taxon>
        <taxon>eudicotyledons</taxon>
        <taxon>Gunneridae</taxon>
        <taxon>Pentapetalae</taxon>
        <taxon>asterids</taxon>
        <taxon>lamiids</taxon>
        <taxon>Lamiales</taxon>
        <taxon>Bignoniaceae</taxon>
        <taxon>Crescentiina</taxon>
        <taxon>Tabebuia alliance</taxon>
        <taxon>Handroanthus</taxon>
    </lineage>
</organism>
<proteinExistence type="inferred from homology"/>
<comment type="caution">
    <text evidence="2">The sequence shown here is derived from an EMBL/GenBank/DDBJ whole genome shotgun (WGS) entry which is preliminary data.</text>
</comment>
<dbReference type="InterPro" id="IPR002347">
    <property type="entry name" value="SDR_fam"/>
</dbReference>
<evidence type="ECO:0000313" key="3">
    <source>
        <dbReference type="Proteomes" id="UP000231279"/>
    </source>
</evidence>
<dbReference type="STRING" id="429701.A0A2G9I5N7"/>
<dbReference type="InterPro" id="IPR036291">
    <property type="entry name" value="NAD(P)-bd_dom_sf"/>
</dbReference>
<dbReference type="InterPro" id="IPR020904">
    <property type="entry name" value="Sc_DH/Rdtase_CS"/>
</dbReference>
<dbReference type="GO" id="GO:0016616">
    <property type="term" value="F:oxidoreductase activity, acting on the CH-OH group of donors, NAD or NADP as acceptor"/>
    <property type="evidence" value="ECO:0007669"/>
    <property type="project" value="UniProtKB-ARBA"/>
</dbReference>
<evidence type="ECO:0000313" key="2">
    <source>
        <dbReference type="EMBL" id="PIN25056.1"/>
    </source>
</evidence>
<dbReference type="AlphaFoldDB" id="A0A2G9I5N7"/>
<reference evidence="3" key="1">
    <citation type="journal article" date="2018" name="Gigascience">
        <title>Genome assembly of the Pink Ipe (Handroanthus impetiginosus, Bignoniaceae), a highly valued, ecologically keystone Neotropical timber forest tree.</title>
        <authorList>
            <person name="Silva-Junior O.B."/>
            <person name="Grattapaglia D."/>
            <person name="Novaes E."/>
            <person name="Collevatti R.G."/>
        </authorList>
    </citation>
    <scope>NUCLEOTIDE SEQUENCE [LARGE SCALE GENOMIC DNA]</scope>
    <source>
        <strain evidence="3">cv. UFG-1</strain>
    </source>
</reference>
<name>A0A2G9I5N7_9LAMI</name>
<dbReference type="CDD" id="cd05233">
    <property type="entry name" value="SDR_c"/>
    <property type="match status" value="1"/>
</dbReference>
<dbReference type="PRINTS" id="PR00081">
    <property type="entry name" value="GDHRDH"/>
</dbReference>
<keyword evidence="3" id="KW-1185">Reference proteome</keyword>
<dbReference type="Gene3D" id="3.40.50.720">
    <property type="entry name" value="NAD(P)-binding Rossmann-like Domain"/>
    <property type="match status" value="1"/>
</dbReference>
<dbReference type="EMBL" id="NKXS01000318">
    <property type="protein sequence ID" value="PIN25056.1"/>
    <property type="molecule type" value="Genomic_DNA"/>
</dbReference>
<dbReference type="PRINTS" id="PR00080">
    <property type="entry name" value="SDRFAMILY"/>
</dbReference>
<dbReference type="Pfam" id="PF00106">
    <property type="entry name" value="adh_short"/>
    <property type="match status" value="1"/>
</dbReference>
<accession>A0A2G9I5N7</accession>
<dbReference type="PANTHER" id="PTHR44375">
    <property type="entry name" value="BETA-KETOACYL-ACP REDUCTASE-LIKE PROTEIN-RELATED"/>
    <property type="match status" value="1"/>
</dbReference>
<gene>
    <name evidence="2" type="ORF">CDL12_02202</name>
</gene>
<dbReference type="OrthoDB" id="47007at2759"/>
<dbReference type="FunFam" id="3.40.50.720:FF:000084">
    <property type="entry name" value="Short-chain dehydrogenase reductase"/>
    <property type="match status" value="1"/>
</dbReference>
<protein>
    <submittedName>
        <fullName evidence="2">Reductase</fullName>
    </submittedName>
</protein>
<evidence type="ECO:0000256" key="1">
    <source>
        <dbReference type="RuleBase" id="RU000363"/>
    </source>
</evidence>
<dbReference type="PROSITE" id="PS00061">
    <property type="entry name" value="ADH_SHORT"/>
    <property type="match status" value="1"/>
</dbReference>
<dbReference type="PANTHER" id="PTHR44375:SF2">
    <property type="entry name" value="BETA-KETOACYL-ACP REDUCTASE-LIKE PROTEIN-RELATED"/>
    <property type="match status" value="1"/>
</dbReference>